<dbReference type="AlphaFoldDB" id="A0A7C9DM88"/>
<protein>
    <submittedName>
        <fullName evidence="2">Uncharacterized protein</fullName>
    </submittedName>
</protein>
<feature type="transmembrane region" description="Helical" evidence="1">
    <location>
        <begin position="20"/>
        <end position="41"/>
    </location>
</feature>
<evidence type="ECO:0000256" key="1">
    <source>
        <dbReference type="SAM" id="Phobius"/>
    </source>
</evidence>
<proteinExistence type="predicted"/>
<organism evidence="2">
    <name type="scientific">Opuntia streptacantha</name>
    <name type="common">Prickly pear cactus</name>
    <name type="synonym">Opuntia cardona</name>
    <dbReference type="NCBI Taxonomy" id="393608"/>
    <lineage>
        <taxon>Eukaryota</taxon>
        <taxon>Viridiplantae</taxon>
        <taxon>Streptophyta</taxon>
        <taxon>Embryophyta</taxon>
        <taxon>Tracheophyta</taxon>
        <taxon>Spermatophyta</taxon>
        <taxon>Magnoliopsida</taxon>
        <taxon>eudicotyledons</taxon>
        <taxon>Gunneridae</taxon>
        <taxon>Pentapetalae</taxon>
        <taxon>Caryophyllales</taxon>
        <taxon>Cactineae</taxon>
        <taxon>Cactaceae</taxon>
        <taxon>Opuntioideae</taxon>
        <taxon>Opuntia</taxon>
    </lineage>
</organism>
<keyword evidence="1" id="KW-1133">Transmembrane helix</keyword>
<reference evidence="2" key="1">
    <citation type="journal article" date="2013" name="J. Plant Res.">
        <title>Effect of fungi and light on seed germination of three Opuntia species from semiarid lands of central Mexico.</title>
        <authorList>
            <person name="Delgado-Sanchez P."/>
            <person name="Jimenez-Bremont J.F."/>
            <person name="Guerrero-Gonzalez Mde L."/>
            <person name="Flores J."/>
        </authorList>
    </citation>
    <scope>NUCLEOTIDE SEQUENCE</scope>
    <source>
        <tissue evidence="2">Cladode</tissue>
    </source>
</reference>
<reference evidence="2" key="2">
    <citation type="submission" date="2020-07" db="EMBL/GenBank/DDBJ databases">
        <authorList>
            <person name="Vera ALvarez R."/>
            <person name="Arias-Moreno D.M."/>
            <person name="Jimenez-Jacinto V."/>
            <person name="Jimenez-Bremont J.F."/>
            <person name="Swaminathan K."/>
            <person name="Moose S.P."/>
            <person name="Guerrero-Gonzalez M.L."/>
            <person name="Marino-Ramirez L."/>
            <person name="Landsman D."/>
            <person name="Rodriguez-Kessler M."/>
            <person name="Delgado-Sanchez P."/>
        </authorList>
    </citation>
    <scope>NUCLEOTIDE SEQUENCE</scope>
    <source>
        <tissue evidence="2">Cladode</tissue>
    </source>
</reference>
<keyword evidence="1" id="KW-0812">Transmembrane</keyword>
<evidence type="ECO:0000313" key="2">
    <source>
        <dbReference type="EMBL" id="MBA4643225.1"/>
    </source>
</evidence>
<dbReference type="EMBL" id="GISG01132473">
    <property type="protein sequence ID" value="MBA4643225.1"/>
    <property type="molecule type" value="Transcribed_RNA"/>
</dbReference>
<sequence length="120" mass="12851">MNSSGCSDGSSMTSTLPFCNFSFSILALIFLLIISFSDLVISVSPPPKANNFFAAQIKRKPQTTAIPTLESFGSKLGGREILLILLTNPEVSLLDTNFTTELFLGITSFPDSISLAKNVA</sequence>
<dbReference type="EMBL" id="GISG01187723">
    <property type="protein sequence ID" value="MBA4655422.1"/>
    <property type="molecule type" value="Transcribed_RNA"/>
</dbReference>
<accession>A0A7C9DM88</accession>
<name>A0A7C9DM88_OPUST</name>
<keyword evidence="1" id="KW-0472">Membrane</keyword>